<dbReference type="PROSITE" id="PS51746">
    <property type="entry name" value="PPM_2"/>
    <property type="match status" value="1"/>
</dbReference>
<reference evidence="4" key="1">
    <citation type="submission" date="2021-01" db="EMBL/GenBank/DDBJ databases">
        <authorList>
            <person name="Corre E."/>
            <person name="Pelletier E."/>
            <person name="Niang G."/>
            <person name="Scheremetjew M."/>
            <person name="Finn R."/>
            <person name="Kale V."/>
            <person name="Holt S."/>
            <person name="Cochrane G."/>
            <person name="Meng A."/>
            <person name="Brown T."/>
            <person name="Cohen L."/>
        </authorList>
    </citation>
    <scope>NUCLEOTIDE SEQUENCE</scope>
    <source>
        <strain evidence="4">SM1012Den-03</strain>
    </source>
</reference>
<name>A0A6U3Z835_9STRA</name>
<sequence length="183" mass="19880">MARRTSSSGDSEKDGEEQNNAQSFTTIPLSIDQNPDSPGEKERILDSGGYVSPPPEPGLTARVWLDPNMTQIGLAMARSIGDHAVKGVGVIAEPVVSVHTIDEELDEFVIIATDGVWEFISSEDAVDIVGRCLYGTDGEKQDASEACEALIKAATAKWHEFEGNYRDDITAMVIRLKDLWSVV</sequence>
<proteinExistence type="predicted"/>
<accession>A0A6U3Z835</accession>
<dbReference type="InterPro" id="IPR001932">
    <property type="entry name" value="PPM-type_phosphatase-like_dom"/>
</dbReference>
<feature type="domain" description="PPM-type phosphatase" evidence="2">
    <location>
        <begin position="1"/>
        <end position="176"/>
    </location>
</feature>
<protein>
    <recommendedName>
        <fullName evidence="2">PPM-type phosphatase domain-containing protein</fullName>
    </recommendedName>
</protein>
<dbReference type="Pfam" id="PF00481">
    <property type="entry name" value="PP2C"/>
    <property type="match status" value="1"/>
</dbReference>
<dbReference type="SMART" id="SM00332">
    <property type="entry name" value="PP2Cc"/>
    <property type="match status" value="1"/>
</dbReference>
<dbReference type="AlphaFoldDB" id="A0A6U3Z835"/>
<dbReference type="EMBL" id="HBGZ01032664">
    <property type="protein sequence ID" value="CAD9631381.1"/>
    <property type="molecule type" value="Transcribed_RNA"/>
</dbReference>
<dbReference type="CDD" id="cd00143">
    <property type="entry name" value="PP2Cc"/>
    <property type="match status" value="1"/>
</dbReference>
<gene>
    <name evidence="3" type="ORF">SMAR0320_LOCUS23361</name>
    <name evidence="4" type="ORF">SMAR0320_LOCUS23362</name>
</gene>
<organism evidence="4">
    <name type="scientific">Skeletonema marinoi</name>
    <dbReference type="NCBI Taxonomy" id="267567"/>
    <lineage>
        <taxon>Eukaryota</taxon>
        <taxon>Sar</taxon>
        <taxon>Stramenopiles</taxon>
        <taxon>Ochrophyta</taxon>
        <taxon>Bacillariophyta</taxon>
        <taxon>Coscinodiscophyceae</taxon>
        <taxon>Thalassiosirophycidae</taxon>
        <taxon>Thalassiosirales</taxon>
        <taxon>Skeletonemataceae</taxon>
        <taxon>Skeletonema</taxon>
        <taxon>Skeletonema marinoi-dohrnii complex</taxon>
    </lineage>
</organism>
<dbReference type="EMBL" id="HBGZ01032663">
    <property type="protein sequence ID" value="CAD9631380.1"/>
    <property type="molecule type" value="Transcribed_RNA"/>
</dbReference>
<evidence type="ECO:0000313" key="3">
    <source>
        <dbReference type="EMBL" id="CAD9631380.1"/>
    </source>
</evidence>
<feature type="compositionally biased region" description="Polar residues" evidence="1">
    <location>
        <begin position="18"/>
        <end position="36"/>
    </location>
</feature>
<evidence type="ECO:0000259" key="2">
    <source>
        <dbReference type="PROSITE" id="PS51746"/>
    </source>
</evidence>
<dbReference type="GO" id="GO:0004722">
    <property type="term" value="F:protein serine/threonine phosphatase activity"/>
    <property type="evidence" value="ECO:0007669"/>
    <property type="project" value="InterPro"/>
</dbReference>
<feature type="region of interest" description="Disordered" evidence="1">
    <location>
        <begin position="1"/>
        <end position="58"/>
    </location>
</feature>
<evidence type="ECO:0000256" key="1">
    <source>
        <dbReference type="SAM" id="MobiDB-lite"/>
    </source>
</evidence>
<dbReference type="SUPFAM" id="SSF81606">
    <property type="entry name" value="PP2C-like"/>
    <property type="match status" value="1"/>
</dbReference>
<dbReference type="PANTHER" id="PTHR47992">
    <property type="entry name" value="PROTEIN PHOSPHATASE"/>
    <property type="match status" value="1"/>
</dbReference>
<dbReference type="Gene3D" id="3.60.40.10">
    <property type="entry name" value="PPM-type phosphatase domain"/>
    <property type="match status" value="1"/>
</dbReference>
<evidence type="ECO:0000313" key="4">
    <source>
        <dbReference type="EMBL" id="CAD9631381.1"/>
    </source>
</evidence>
<dbReference type="InterPro" id="IPR015655">
    <property type="entry name" value="PP2C"/>
</dbReference>
<dbReference type="InterPro" id="IPR036457">
    <property type="entry name" value="PPM-type-like_dom_sf"/>
</dbReference>